<evidence type="ECO:0000256" key="2">
    <source>
        <dbReference type="SAM" id="SignalP"/>
    </source>
</evidence>
<evidence type="ECO:0000313" key="4">
    <source>
        <dbReference type="Proteomes" id="UP000614469"/>
    </source>
</evidence>
<sequence>MNRKIPLTLGLLAVFFLSACTPSASAPPPTLVPEPAPPVITPTAFVPAPTVEDVGAPAPTEIPPTDIPPTETPVIVPTSRGNQLVATDPVTVNIASGQPQLIEFFAFW</sequence>
<organism evidence="3 4">
    <name type="scientific">Candidatus Desulfolinea nitratireducens</name>
    <dbReference type="NCBI Taxonomy" id="2841698"/>
    <lineage>
        <taxon>Bacteria</taxon>
        <taxon>Bacillati</taxon>
        <taxon>Chloroflexota</taxon>
        <taxon>Anaerolineae</taxon>
        <taxon>Anaerolineales</taxon>
        <taxon>Anaerolineales incertae sedis</taxon>
        <taxon>Candidatus Desulfolinea</taxon>
    </lineage>
</organism>
<feature type="chain" id="PRO_5035218178" evidence="2">
    <location>
        <begin position="27"/>
        <end position="108"/>
    </location>
</feature>
<accession>A0A8J6TFW0</accession>
<dbReference type="Proteomes" id="UP000614469">
    <property type="component" value="Unassembled WGS sequence"/>
</dbReference>
<name>A0A8J6TFW0_9CHLR</name>
<gene>
    <name evidence="3" type="ORF">H8E29_17000</name>
</gene>
<comment type="caution">
    <text evidence="3">The sequence shown here is derived from an EMBL/GenBank/DDBJ whole genome shotgun (WGS) entry which is preliminary data.</text>
</comment>
<proteinExistence type="predicted"/>
<keyword evidence="2" id="KW-0732">Signal</keyword>
<feature type="compositionally biased region" description="Pro residues" evidence="1">
    <location>
        <begin position="60"/>
        <end position="71"/>
    </location>
</feature>
<dbReference type="AlphaFoldDB" id="A0A8J6TFW0"/>
<feature type="signal peptide" evidence="2">
    <location>
        <begin position="1"/>
        <end position="26"/>
    </location>
</feature>
<feature type="region of interest" description="Disordered" evidence="1">
    <location>
        <begin position="50"/>
        <end position="76"/>
    </location>
</feature>
<reference evidence="3 4" key="1">
    <citation type="submission" date="2020-08" db="EMBL/GenBank/DDBJ databases">
        <title>Bridging the membrane lipid divide: bacteria of the FCB group superphylum have the potential to synthesize archaeal ether lipids.</title>
        <authorList>
            <person name="Villanueva L."/>
            <person name="Von Meijenfeldt F.A.B."/>
            <person name="Westbye A.B."/>
            <person name="Yadav S."/>
            <person name="Hopmans E.C."/>
            <person name="Dutilh B.E."/>
            <person name="Sinninghe Damste J.S."/>
        </authorList>
    </citation>
    <scope>NUCLEOTIDE SEQUENCE [LARGE SCALE GENOMIC DNA]</scope>
    <source>
        <strain evidence="3">NIOZ-UU36</strain>
    </source>
</reference>
<evidence type="ECO:0000256" key="1">
    <source>
        <dbReference type="SAM" id="MobiDB-lite"/>
    </source>
</evidence>
<protein>
    <submittedName>
        <fullName evidence="3">Uncharacterized protein</fullName>
    </submittedName>
</protein>
<dbReference type="PROSITE" id="PS51257">
    <property type="entry name" value="PROKAR_LIPOPROTEIN"/>
    <property type="match status" value="1"/>
</dbReference>
<dbReference type="EMBL" id="JACNJN010000212">
    <property type="protein sequence ID" value="MBC8336956.1"/>
    <property type="molecule type" value="Genomic_DNA"/>
</dbReference>
<evidence type="ECO:0000313" key="3">
    <source>
        <dbReference type="EMBL" id="MBC8336956.1"/>
    </source>
</evidence>